<dbReference type="AlphaFoldDB" id="A0A3B0QZM8"/>
<dbReference type="SUPFAM" id="SSF53649">
    <property type="entry name" value="Alkaline phosphatase-like"/>
    <property type="match status" value="1"/>
</dbReference>
<sequence>MDKATQTGRAGLRQKRVVSIFLLIDALGWTYMEDRSFMDEEAVVRMPVKSILGFSSAAIPTILSGKMPQEHGFWSLFLRSEDGSPFKWSRSASTLLRFVPGRLARKVVEEVSRKYHGYTGYFETYKIPLKELPNYDISERRSIYAPGGLETAPSIFDLWEQANLPYESYCYKNGSDLELFKMGEESLKEGKCRALFLYLSEIDAFLHKHCKDAEAFSRKLAEYEGKVKDLLAVAGEHYDEVRWFVFSDHGMTPTTETYDLMAEVAGLPLVEGKDYKAFYDSTMARFWFMNEESRGVIREALEKFSFGRWLTEGDRSVLGLCFEDNRYGDEVFIMKPGCIIEPCYMGDLAPQGMHGFHPDDKYADASFFTNVKDEYNPKLITDFFEVMKKDTLGL</sequence>
<evidence type="ECO:0000313" key="1">
    <source>
        <dbReference type="EMBL" id="VAV84937.1"/>
    </source>
</evidence>
<protein>
    <recommendedName>
        <fullName evidence="2">Phosphodiesterase I</fullName>
    </recommendedName>
</protein>
<organism evidence="1">
    <name type="scientific">hydrothermal vent metagenome</name>
    <dbReference type="NCBI Taxonomy" id="652676"/>
    <lineage>
        <taxon>unclassified sequences</taxon>
        <taxon>metagenomes</taxon>
        <taxon>ecological metagenomes</taxon>
    </lineage>
</organism>
<dbReference type="EMBL" id="UOEA01000077">
    <property type="protein sequence ID" value="VAV84937.1"/>
    <property type="molecule type" value="Genomic_DNA"/>
</dbReference>
<reference evidence="1" key="1">
    <citation type="submission" date="2018-06" db="EMBL/GenBank/DDBJ databases">
        <authorList>
            <person name="Zhirakovskaya E."/>
        </authorList>
    </citation>
    <scope>NUCLEOTIDE SEQUENCE</scope>
</reference>
<gene>
    <name evidence="1" type="ORF">MNBD_DELTA01-865</name>
</gene>
<dbReference type="Pfam" id="PF01663">
    <property type="entry name" value="Phosphodiest"/>
    <property type="match status" value="1"/>
</dbReference>
<evidence type="ECO:0008006" key="2">
    <source>
        <dbReference type="Google" id="ProtNLM"/>
    </source>
</evidence>
<dbReference type="InterPro" id="IPR017850">
    <property type="entry name" value="Alkaline_phosphatase_core_sf"/>
</dbReference>
<dbReference type="Gene3D" id="3.40.720.10">
    <property type="entry name" value="Alkaline Phosphatase, subunit A"/>
    <property type="match status" value="1"/>
</dbReference>
<name>A0A3B0QZM8_9ZZZZ</name>
<proteinExistence type="predicted"/>
<accession>A0A3B0QZM8</accession>
<dbReference type="InterPro" id="IPR002591">
    <property type="entry name" value="Phosphodiest/P_Trfase"/>
</dbReference>